<accession>A0A915P2K8</accession>
<feature type="coiled-coil region" evidence="1">
    <location>
        <begin position="182"/>
        <end position="209"/>
    </location>
</feature>
<dbReference type="Proteomes" id="UP000887560">
    <property type="component" value="Unplaced"/>
</dbReference>
<dbReference type="AlphaFoldDB" id="A0A915P2K8"/>
<protein>
    <submittedName>
        <fullName evidence="3">Uncharacterized protein</fullName>
    </submittedName>
</protein>
<keyword evidence="2" id="KW-1185">Reference proteome</keyword>
<organism evidence="2 3">
    <name type="scientific">Meloidogyne floridensis</name>
    <dbReference type="NCBI Taxonomy" id="298350"/>
    <lineage>
        <taxon>Eukaryota</taxon>
        <taxon>Metazoa</taxon>
        <taxon>Ecdysozoa</taxon>
        <taxon>Nematoda</taxon>
        <taxon>Chromadorea</taxon>
        <taxon>Rhabditida</taxon>
        <taxon>Tylenchina</taxon>
        <taxon>Tylenchomorpha</taxon>
        <taxon>Tylenchoidea</taxon>
        <taxon>Meloidogynidae</taxon>
        <taxon>Meloidogyninae</taxon>
        <taxon>Meloidogyne</taxon>
    </lineage>
</organism>
<dbReference type="WBParaSite" id="scf7180000422175.g8489">
    <property type="protein sequence ID" value="scf7180000422175.g8489"/>
    <property type="gene ID" value="scf7180000422175.g8489"/>
</dbReference>
<reference evidence="3" key="1">
    <citation type="submission" date="2022-11" db="UniProtKB">
        <authorList>
            <consortium name="WormBaseParasite"/>
        </authorList>
    </citation>
    <scope>IDENTIFICATION</scope>
</reference>
<name>A0A915P2K8_9BILA</name>
<sequence>MGTKRTRQNAGFPSPASSDLMDDIIMQQLKAAATMDLSAIFNDTSISPAIKVILQQQQAANSALFKFLTQQQATEDPAEKKERERSLVIIGVPESTHALPSERHKADVAVVTSLFDQLGIEPTPVVYRLGRHANPAIKGSRLIKCILPAKHFQHMVLGAWKRCRTDIRQQPEFKNMIIRPSLTLEQRMKEREERNLRRTNANMECSQRLKVC</sequence>
<evidence type="ECO:0000256" key="1">
    <source>
        <dbReference type="SAM" id="Coils"/>
    </source>
</evidence>
<evidence type="ECO:0000313" key="2">
    <source>
        <dbReference type="Proteomes" id="UP000887560"/>
    </source>
</evidence>
<keyword evidence="1" id="KW-0175">Coiled coil</keyword>
<proteinExistence type="predicted"/>
<evidence type="ECO:0000313" key="3">
    <source>
        <dbReference type="WBParaSite" id="scf7180000422175.g8489"/>
    </source>
</evidence>